<dbReference type="SUPFAM" id="SSF50182">
    <property type="entry name" value="Sm-like ribonucleoproteins"/>
    <property type="match status" value="1"/>
</dbReference>
<dbReference type="PANTHER" id="PTHR12777">
    <property type="entry name" value="SMALL NUCLEAR RIBONUCLEOPROTEIN SM D2"/>
    <property type="match status" value="1"/>
</dbReference>
<keyword evidence="7 9" id="KW-0539">Nucleus</keyword>
<comment type="subcellular location">
    <subcellularLocation>
        <location evidence="2">Cytoplasm</location>
        <location evidence="2">Cytosol</location>
    </subcellularLocation>
    <subcellularLocation>
        <location evidence="1 9">Nucleus</location>
    </subcellularLocation>
</comment>
<dbReference type="EMBL" id="GADI01008616">
    <property type="protein sequence ID" value="JAA65192.1"/>
    <property type="molecule type" value="mRNA"/>
</dbReference>
<keyword evidence="5 9" id="KW-0507">mRNA processing</keyword>
<proteinExistence type="evidence at transcript level"/>
<dbReference type="InterPro" id="IPR027248">
    <property type="entry name" value="Sm_D2"/>
</dbReference>
<evidence type="ECO:0000256" key="8">
    <source>
        <dbReference type="ARBA" id="ARBA00023274"/>
    </source>
</evidence>
<evidence type="ECO:0000256" key="1">
    <source>
        <dbReference type="ARBA" id="ARBA00004123"/>
    </source>
</evidence>
<dbReference type="AlphaFoldDB" id="A0A0K8R2I0"/>
<dbReference type="GO" id="GO:0006397">
    <property type="term" value="P:mRNA processing"/>
    <property type="evidence" value="ECO:0007669"/>
    <property type="project" value="UniProtKB-KW"/>
</dbReference>
<evidence type="ECO:0000256" key="5">
    <source>
        <dbReference type="ARBA" id="ARBA00022664"/>
    </source>
</evidence>
<dbReference type="GO" id="GO:0030532">
    <property type="term" value="C:small nuclear ribonucleoprotein complex"/>
    <property type="evidence" value="ECO:0007669"/>
    <property type="project" value="InterPro"/>
</dbReference>
<accession>A0A0K8R2I0</accession>
<evidence type="ECO:0000256" key="4">
    <source>
        <dbReference type="ARBA" id="ARBA00022490"/>
    </source>
</evidence>
<dbReference type="Gene3D" id="2.30.30.100">
    <property type="match status" value="1"/>
</dbReference>
<feature type="non-terminal residue" evidence="10">
    <location>
        <position position="1"/>
    </location>
</feature>
<evidence type="ECO:0000256" key="6">
    <source>
        <dbReference type="ARBA" id="ARBA00023187"/>
    </source>
</evidence>
<dbReference type="GO" id="GO:0005829">
    <property type="term" value="C:cytosol"/>
    <property type="evidence" value="ECO:0007669"/>
    <property type="project" value="UniProtKB-SubCell"/>
</dbReference>
<evidence type="ECO:0000256" key="9">
    <source>
        <dbReference type="RuleBase" id="RU365051"/>
    </source>
</evidence>
<evidence type="ECO:0000256" key="2">
    <source>
        <dbReference type="ARBA" id="ARBA00004514"/>
    </source>
</evidence>
<organism evidence="10">
    <name type="scientific">Ixodes ricinus</name>
    <name type="common">Common tick</name>
    <name type="synonym">Acarus ricinus</name>
    <dbReference type="NCBI Taxonomy" id="34613"/>
    <lineage>
        <taxon>Eukaryota</taxon>
        <taxon>Metazoa</taxon>
        <taxon>Ecdysozoa</taxon>
        <taxon>Arthropoda</taxon>
        <taxon>Chelicerata</taxon>
        <taxon>Arachnida</taxon>
        <taxon>Acari</taxon>
        <taxon>Parasitiformes</taxon>
        <taxon>Ixodida</taxon>
        <taxon>Ixodoidea</taxon>
        <taxon>Ixodidae</taxon>
        <taxon>Ixodinae</taxon>
        <taxon>Ixodes</taxon>
    </lineage>
</organism>
<reference evidence="10" key="1">
    <citation type="submission" date="2012-12" db="EMBL/GenBank/DDBJ databases">
        <title>Identification and characterization of a phenylalanine ammonia-lyase gene family in Isatis indigotica Fort.</title>
        <authorList>
            <person name="Liu Q."/>
            <person name="Chen J."/>
            <person name="Zhou X."/>
            <person name="Di P."/>
            <person name="Xiao Y."/>
            <person name="Xuan H."/>
            <person name="Zhang L."/>
            <person name="Chen W."/>
        </authorList>
    </citation>
    <scope>NUCLEOTIDE SEQUENCE</scope>
    <source>
        <tissue evidence="10">Salivary gland</tissue>
    </source>
</reference>
<name>A0A0K8R2I0_IXORI</name>
<dbReference type="GO" id="GO:0008380">
    <property type="term" value="P:RNA splicing"/>
    <property type="evidence" value="ECO:0007669"/>
    <property type="project" value="UniProtKB-KW"/>
</dbReference>
<evidence type="ECO:0000256" key="3">
    <source>
        <dbReference type="ARBA" id="ARBA00008146"/>
    </source>
</evidence>
<keyword evidence="6 9" id="KW-0508">mRNA splicing</keyword>
<feature type="non-terminal residue" evidence="10">
    <location>
        <position position="131"/>
    </location>
</feature>
<dbReference type="InterPro" id="IPR010920">
    <property type="entry name" value="LSM_dom_sf"/>
</dbReference>
<sequence length="131" mass="15287">TPEELAKREEEEFNTGPPLRADAVRTKTNTLSSHTTAGTNKKLAWVGVKDIRTVYCNMFVENVKEMWTETSNERERYREETNPVRTKDRPTIYQRMFLRGDSVILVLNEPPRFSESVRNCGQWHSSSLRHT</sequence>
<keyword evidence="8 9" id="KW-0687">Ribonucleoprotein</keyword>
<keyword evidence="4" id="KW-0963">Cytoplasm</keyword>
<evidence type="ECO:0000313" key="10">
    <source>
        <dbReference type="EMBL" id="JAA65192.1"/>
    </source>
</evidence>
<comment type="similarity">
    <text evidence="3 9">Belongs to the snRNP core protein family.</text>
</comment>
<evidence type="ECO:0000256" key="7">
    <source>
        <dbReference type="ARBA" id="ARBA00023242"/>
    </source>
</evidence>
<protein>
    <recommendedName>
        <fullName evidence="9">Small nuclear ribonucleoprotein Sm D2</fullName>
        <shortName evidence="9">Sm-D2</shortName>
    </recommendedName>
    <alternativeName>
        <fullName evidence="9">snRNP core protein D2</fullName>
    </alternativeName>
</protein>